<evidence type="ECO:0008006" key="4">
    <source>
        <dbReference type="Google" id="ProtNLM"/>
    </source>
</evidence>
<keyword evidence="3" id="KW-1185">Reference proteome</keyword>
<reference evidence="2 3" key="1">
    <citation type="submission" date="2014-06" db="EMBL/GenBank/DDBJ databases">
        <title>Whole Genome Sequences of Three Symbiotic Endozoicomonas Bacteria.</title>
        <authorList>
            <person name="Neave M.J."/>
            <person name="Apprill A."/>
            <person name="Voolstra C.R."/>
        </authorList>
    </citation>
    <scope>NUCLEOTIDE SEQUENCE [LARGE SCALE GENOMIC DNA]</scope>
    <source>
        <strain evidence="2 3">DSM 22380</strain>
    </source>
</reference>
<protein>
    <recommendedName>
        <fullName evidence="4">Aspartyl protease</fullName>
    </recommendedName>
</protein>
<dbReference type="CDD" id="cd05483">
    <property type="entry name" value="retropepsin_like_bacteria"/>
    <property type="match status" value="1"/>
</dbReference>
<dbReference type="InterPro" id="IPR011969">
    <property type="entry name" value="Clan_AA_Asp_peptidase_C"/>
</dbReference>
<dbReference type="STRING" id="305900.GV64_06055"/>
<comment type="caution">
    <text evidence="2">The sequence shown here is derived from an EMBL/GenBank/DDBJ whole genome shotgun (WGS) entry which is preliminary data.</text>
</comment>
<dbReference type="AlphaFoldDB" id="A0A081K871"/>
<feature type="signal peptide" evidence="1">
    <location>
        <begin position="1"/>
        <end position="18"/>
    </location>
</feature>
<accession>A0A081K871</accession>
<dbReference type="eggNOG" id="COG3577">
    <property type="taxonomic scope" value="Bacteria"/>
</dbReference>
<keyword evidence="1" id="KW-0732">Signal</keyword>
<evidence type="ECO:0000313" key="2">
    <source>
        <dbReference type="EMBL" id="KEI70347.1"/>
    </source>
</evidence>
<evidence type="ECO:0000313" key="3">
    <source>
        <dbReference type="Proteomes" id="UP000027997"/>
    </source>
</evidence>
<organism evidence="2 3">
    <name type="scientific">Endozoicomonas elysicola</name>
    <dbReference type="NCBI Taxonomy" id="305900"/>
    <lineage>
        <taxon>Bacteria</taxon>
        <taxon>Pseudomonadati</taxon>
        <taxon>Pseudomonadota</taxon>
        <taxon>Gammaproteobacteria</taxon>
        <taxon>Oceanospirillales</taxon>
        <taxon>Endozoicomonadaceae</taxon>
        <taxon>Endozoicomonas</taxon>
    </lineage>
</organism>
<dbReference type="NCBIfam" id="TIGR02281">
    <property type="entry name" value="clan_AA_DTGA"/>
    <property type="match status" value="1"/>
</dbReference>
<dbReference type="Pfam" id="PF13975">
    <property type="entry name" value="gag-asp_proteas"/>
    <property type="match status" value="1"/>
</dbReference>
<evidence type="ECO:0000256" key="1">
    <source>
        <dbReference type="SAM" id="SignalP"/>
    </source>
</evidence>
<dbReference type="EMBL" id="JOJP01000001">
    <property type="protein sequence ID" value="KEI70347.1"/>
    <property type="molecule type" value="Genomic_DNA"/>
</dbReference>
<name>A0A081K871_9GAMM</name>
<dbReference type="Proteomes" id="UP000027997">
    <property type="component" value="Unassembled WGS sequence"/>
</dbReference>
<dbReference type="Gene3D" id="2.40.70.10">
    <property type="entry name" value="Acid Proteases"/>
    <property type="match status" value="1"/>
</dbReference>
<dbReference type="InterPro" id="IPR001969">
    <property type="entry name" value="Aspartic_peptidase_AS"/>
</dbReference>
<gene>
    <name evidence="2" type="ORF">GV64_06055</name>
</gene>
<dbReference type="GO" id="GO:0004190">
    <property type="term" value="F:aspartic-type endopeptidase activity"/>
    <property type="evidence" value="ECO:0007669"/>
    <property type="project" value="InterPro"/>
</dbReference>
<dbReference type="InterPro" id="IPR034122">
    <property type="entry name" value="Retropepsin-like_bacterial"/>
</dbReference>
<dbReference type="PROSITE" id="PS00141">
    <property type="entry name" value="ASP_PROTEASE"/>
    <property type="match status" value="1"/>
</dbReference>
<sequence length="210" mass="22687">MRLPTLLFALIFATHSYASNVQVVGLFSGKALVMINGQRHLLSANGKPVAGVKLLKASSNSATLEINGKTRTFQLSRDMNGGIQEPEKATISITRNNQGQYITRGMINNQSIDVLVDTGANVLAINSIDAKRLGINYQAGKPVQVETASDLVNGYHVTLKSVSIGSIRVNHVEATVIEGSYPDIVLLGMSFLKHVKLSEHRGVMQIESVF</sequence>
<dbReference type="InterPro" id="IPR021109">
    <property type="entry name" value="Peptidase_aspartic_dom_sf"/>
</dbReference>
<dbReference type="RefSeq" id="WP_020581091.1">
    <property type="nucleotide sequence ID" value="NZ_JOJP01000001.1"/>
</dbReference>
<proteinExistence type="predicted"/>
<feature type="chain" id="PRO_5001758677" description="Aspartyl protease" evidence="1">
    <location>
        <begin position="19"/>
        <end position="210"/>
    </location>
</feature>
<dbReference type="SUPFAM" id="SSF50630">
    <property type="entry name" value="Acid proteases"/>
    <property type="match status" value="1"/>
</dbReference>
<dbReference type="GO" id="GO:0006508">
    <property type="term" value="P:proteolysis"/>
    <property type="evidence" value="ECO:0007669"/>
    <property type="project" value="InterPro"/>
</dbReference>